<dbReference type="PANTHER" id="PTHR12815">
    <property type="entry name" value="SORTING AND ASSEMBLY MACHINERY SAMM50 PROTEIN FAMILY MEMBER"/>
    <property type="match status" value="1"/>
</dbReference>
<comment type="subcellular location">
    <subcellularLocation>
        <location evidence="1">Membrane</location>
    </subcellularLocation>
</comment>
<evidence type="ECO:0000259" key="6">
    <source>
        <dbReference type="PROSITE" id="PS51779"/>
    </source>
</evidence>
<dbReference type="PANTHER" id="PTHR12815:SF18">
    <property type="entry name" value="SORTING AND ASSEMBLY MACHINERY COMPONENT 50 HOMOLOG"/>
    <property type="match status" value="1"/>
</dbReference>
<dbReference type="InterPro" id="IPR000184">
    <property type="entry name" value="Bac_surfAg_D15"/>
</dbReference>
<evidence type="ECO:0000256" key="1">
    <source>
        <dbReference type="ARBA" id="ARBA00004370"/>
    </source>
</evidence>
<keyword evidence="3" id="KW-0812">Transmembrane</keyword>
<comment type="caution">
    <text evidence="7">The sequence shown here is derived from an EMBL/GenBank/DDBJ whole genome shotgun (WGS) entry which is preliminary data.</text>
</comment>
<dbReference type="Gene3D" id="2.40.160.50">
    <property type="entry name" value="membrane protein fhac: a member of the omp85/tpsb transporter family"/>
    <property type="match status" value="1"/>
</dbReference>
<evidence type="ECO:0000256" key="5">
    <source>
        <dbReference type="SAM" id="SignalP"/>
    </source>
</evidence>
<keyword evidence="2" id="KW-1134">Transmembrane beta strand</keyword>
<keyword evidence="8" id="KW-1185">Reference proteome</keyword>
<dbReference type="Proteomes" id="UP000244248">
    <property type="component" value="Unassembled WGS sequence"/>
</dbReference>
<dbReference type="RefSeq" id="WP_107938946.1">
    <property type="nucleotide sequence ID" value="NZ_QANS01000001.1"/>
</dbReference>
<sequence length="429" mass="47321">MRFWLCLLLLQTGIAFAQVTEPPATPTSLATIPVSARIREITFAGNKTTQPKTMLREISLKVGDVADPDQLERSRQAIQDLDLFKSVTVREEPMPDGVRVVFVVKEKFFLLPYPRLSANVDGQYSYGAQLEWNNLRGLNHSLEITASQSDANRDGYGKQTNYEASYYAPFIADSNQNLSLSLSRSATPRNNTLTGDPYKENQVAAQALLTRTFSTTAASQGWTVGGGVYYQHEDRNGLGAAPPYGEATALVGTAEYRDLHLKIYSEEGTLFTLRTEHAINGLVSDYGYTKIRAGYDRYIPVGEVPHQTIQLSSSFGAGFNGPQQVEPFSLGGGAGLRGYRRYTFEGNSFYFASATYQRPVGWDWLRVVAGIEAGNVAQSANSVLFQDISADVLLGLRLRISWFINLEFEAGWAIPLDGSSKGRFFGGRH</sequence>
<proteinExistence type="predicted"/>
<feature type="signal peptide" evidence="5">
    <location>
        <begin position="1"/>
        <end position="17"/>
    </location>
</feature>
<dbReference type="AlphaFoldDB" id="A0A2T5ML03"/>
<keyword evidence="4" id="KW-0472">Membrane</keyword>
<gene>
    <name evidence="7" type="ORF">CJD38_03810</name>
</gene>
<evidence type="ECO:0000256" key="3">
    <source>
        <dbReference type="ARBA" id="ARBA00022692"/>
    </source>
</evidence>
<feature type="domain" description="POTRA" evidence="6">
    <location>
        <begin position="36"/>
        <end position="107"/>
    </location>
</feature>
<dbReference type="Pfam" id="PF01103">
    <property type="entry name" value="Omp85"/>
    <property type="match status" value="1"/>
</dbReference>
<evidence type="ECO:0000256" key="4">
    <source>
        <dbReference type="ARBA" id="ARBA00023136"/>
    </source>
</evidence>
<accession>A0A2T5ML03</accession>
<organism evidence="7 8">
    <name type="scientific">Stenotrophobium rhamnosiphilum</name>
    <dbReference type="NCBI Taxonomy" id="2029166"/>
    <lineage>
        <taxon>Bacteria</taxon>
        <taxon>Pseudomonadati</taxon>
        <taxon>Pseudomonadota</taxon>
        <taxon>Gammaproteobacteria</taxon>
        <taxon>Nevskiales</taxon>
        <taxon>Nevskiaceae</taxon>
        <taxon>Stenotrophobium</taxon>
    </lineage>
</organism>
<dbReference type="InterPro" id="IPR039910">
    <property type="entry name" value="D15-like"/>
</dbReference>
<dbReference type="Gene3D" id="3.10.20.310">
    <property type="entry name" value="membrane protein fhac"/>
    <property type="match status" value="1"/>
</dbReference>
<feature type="chain" id="PRO_5015673872" description="POTRA domain-containing protein" evidence="5">
    <location>
        <begin position="18"/>
        <end position="429"/>
    </location>
</feature>
<evidence type="ECO:0000313" key="7">
    <source>
        <dbReference type="EMBL" id="PTU33239.1"/>
    </source>
</evidence>
<name>A0A2T5ML03_9GAMM</name>
<dbReference type="InterPro" id="IPR010827">
    <property type="entry name" value="BamA/TamA_POTRA"/>
</dbReference>
<dbReference type="EMBL" id="QANS01000001">
    <property type="protein sequence ID" value="PTU33239.1"/>
    <property type="molecule type" value="Genomic_DNA"/>
</dbReference>
<keyword evidence="5" id="KW-0732">Signal</keyword>
<dbReference type="InterPro" id="IPR034746">
    <property type="entry name" value="POTRA"/>
</dbReference>
<dbReference type="PROSITE" id="PS51779">
    <property type="entry name" value="POTRA"/>
    <property type="match status" value="1"/>
</dbReference>
<dbReference type="GO" id="GO:0019867">
    <property type="term" value="C:outer membrane"/>
    <property type="evidence" value="ECO:0007669"/>
    <property type="project" value="InterPro"/>
</dbReference>
<dbReference type="Pfam" id="PF07244">
    <property type="entry name" value="POTRA"/>
    <property type="match status" value="1"/>
</dbReference>
<reference evidence="7 8" key="1">
    <citation type="submission" date="2018-04" db="EMBL/GenBank/DDBJ databases">
        <title>Novel species isolated from glacier.</title>
        <authorList>
            <person name="Liu Q."/>
            <person name="Xin Y.-H."/>
        </authorList>
    </citation>
    <scope>NUCLEOTIDE SEQUENCE [LARGE SCALE GENOMIC DNA]</scope>
    <source>
        <strain evidence="7 8">GT1R17</strain>
    </source>
</reference>
<evidence type="ECO:0000256" key="2">
    <source>
        <dbReference type="ARBA" id="ARBA00022452"/>
    </source>
</evidence>
<evidence type="ECO:0000313" key="8">
    <source>
        <dbReference type="Proteomes" id="UP000244248"/>
    </source>
</evidence>
<protein>
    <recommendedName>
        <fullName evidence="6">POTRA domain-containing protein</fullName>
    </recommendedName>
</protein>
<dbReference type="OrthoDB" id="5778797at2"/>